<sequence length="296" mass="31314">MTKTDIQTPSSGHSGRVESMASVAALILILAGLGWGFMATMLVQMLAATDMEALGPGMGLFNRFGFFAGLSPETRAALSVLCLPAAASGTLTGWTVDHWLAAYAMWLAMALAMMVPTAYPMLRSFFQASGAKVGATVVVLGGYLSVWVLYAALATLAQWLFNARLAVLSDVAAPMSLAFSASVLVAAGIYQFTPLKFACLARCWSPRFDFSRHDPSFAAAFRTGVEQGWACLGCCAALMSVMFVVGVMNVIWMVPLTALMALEKAHPSRFLPKLIGGALLIAGMALIFLVFTAAEA</sequence>
<organism evidence="2 3">
    <name type="scientific">Roseibium limicola</name>
    <dbReference type="NCBI Taxonomy" id="2816037"/>
    <lineage>
        <taxon>Bacteria</taxon>
        <taxon>Pseudomonadati</taxon>
        <taxon>Pseudomonadota</taxon>
        <taxon>Alphaproteobacteria</taxon>
        <taxon>Hyphomicrobiales</taxon>
        <taxon>Stappiaceae</taxon>
        <taxon>Roseibium</taxon>
    </lineage>
</organism>
<feature type="transmembrane region" description="Helical" evidence="1">
    <location>
        <begin position="134"/>
        <end position="161"/>
    </location>
</feature>
<keyword evidence="3" id="KW-1185">Reference proteome</keyword>
<evidence type="ECO:0000313" key="2">
    <source>
        <dbReference type="EMBL" id="MBO0344430.1"/>
    </source>
</evidence>
<protein>
    <submittedName>
        <fullName evidence="2">DUF2182 domain-containing protein</fullName>
    </submittedName>
</protein>
<name>A0A939ELN2_9HYPH</name>
<keyword evidence="1" id="KW-0812">Transmembrane</keyword>
<evidence type="ECO:0000313" key="3">
    <source>
        <dbReference type="Proteomes" id="UP000664779"/>
    </source>
</evidence>
<comment type="caution">
    <text evidence="2">The sequence shown here is derived from an EMBL/GenBank/DDBJ whole genome shotgun (WGS) entry which is preliminary data.</text>
</comment>
<dbReference type="AlphaFoldDB" id="A0A939ELN2"/>
<dbReference type="InterPro" id="IPR018688">
    <property type="entry name" value="PpoB2-like"/>
</dbReference>
<keyword evidence="1" id="KW-0472">Membrane</keyword>
<reference evidence="2" key="1">
    <citation type="submission" date="2021-03" db="EMBL/GenBank/DDBJ databases">
        <title>Roseibium sp. CAU 1637 isolated from Incheon.</title>
        <authorList>
            <person name="Kim W."/>
        </authorList>
    </citation>
    <scope>NUCLEOTIDE SEQUENCE</scope>
    <source>
        <strain evidence="2">CAU 1637</strain>
    </source>
</reference>
<dbReference type="RefSeq" id="WP_206938489.1">
    <property type="nucleotide sequence ID" value="NZ_JAFLNF010000002.1"/>
</dbReference>
<feature type="transmembrane region" description="Helical" evidence="1">
    <location>
        <begin position="20"/>
        <end position="43"/>
    </location>
</feature>
<dbReference type="Pfam" id="PF09948">
    <property type="entry name" value="PpoB2"/>
    <property type="match status" value="1"/>
</dbReference>
<evidence type="ECO:0000256" key="1">
    <source>
        <dbReference type="SAM" id="Phobius"/>
    </source>
</evidence>
<dbReference type="Proteomes" id="UP000664779">
    <property type="component" value="Unassembled WGS sequence"/>
</dbReference>
<feature type="transmembrane region" description="Helical" evidence="1">
    <location>
        <begin position="229"/>
        <end position="254"/>
    </location>
</feature>
<feature type="transmembrane region" description="Helical" evidence="1">
    <location>
        <begin position="173"/>
        <end position="192"/>
    </location>
</feature>
<feature type="transmembrane region" description="Helical" evidence="1">
    <location>
        <begin position="274"/>
        <end position="294"/>
    </location>
</feature>
<accession>A0A939ELN2</accession>
<feature type="transmembrane region" description="Helical" evidence="1">
    <location>
        <begin position="99"/>
        <end position="122"/>
    </location>
</feature>
<keyword evidence="1" id="KW-1133">Transmembrane helix</keyword>
<proteinExistence type="predicted"/>
<dbReference type="EMBL" id="JAFLNF010000002">
    <property type="protein sequence ID" value="MBO0344430.1"/>
    <property type="molecule type" value="Genomic_DNA"/>
</dbReference>
<gene>
    <name evidence="2" type="ORF">J0X15_04270</name>
</gene>